<evidence type="ECO:0000313" key="4">
    <source>
        <dbReference type="Proteomes" id="UP000287033"/>
    </source>
</evidence>
<evidence type="ECO:0000313" key="3">
    <source>
        <dbReference type="EMBL" id="GCC20267.1"/>
    </source>
</evidence>
<dbReference type="CDD" id="cd03388">
    <property type="entry name" value="PAP2_SPPase1"/>
    <property type="match status" value="1"/>
</dbReference>
<evidence type="ECO:0000259" key="2">
    <source>
        <dbReference type="SMART" id="SM00014"/>
    </source>
</evidence>
<dbReference type="PANTHER" id="PTHR14969">
    <property type="entry name" value="SPHINGOSINE-1-PHOSPHATE PHOSPHOHYDROLASE"/>
    <property type="match status" value="1"/>
</dbReference>
<feature type="transmembrane region" description="Helical" evidence="1">
    <location>
        <begin position="191"/>
        <end position="209"/>
    </location>
</feature>
<dbReference type="STRING" id="137246.A0A401RQ08"/>
<feature type="transmembrane region" description="Helical" evidence="1">
    <location>
        <begin position="160"/>
        <end position="179"/>
    </location>
</feature>
<dbReference type="GO" id="GO:0042392">
    <property type="term" value="F:sphingosine-1-phosphate phosphatase activity"/>
    <property type="evidence" value="ECO:0007669"/>
    <property type="project" value="TreeGrafter"/>
</dbReference>
<dbReference type="GO" id="GO:0005789">
    <property type="term" value="C:endoplasmic reticulum membrane"/>
    <property type="evidence" value="ECO:0007669"/>
    <property type="project" value="TreeGrafter"/>
</dbReference>
<dbReference type="Proteomes" id="UP000287033">
    <property type="component" value="Unassembled WGS sequence"/>
</dbReference>
<dbReference type="SUPFAM" id="SSF48317">
    <property type="entry name" value="Acid phosphatase/Vanadium-dependent haloperoxidase"/>
    <property type="match status" value="1"/>
</dbReference>
<feature type="transmembrane region" description="Helical" evidence="1">
    <location>
        <begin position="248"/>
        <end position="264"/>
    </location>
</feature>
<keyword evidence="4" id="KW-1185">Reference proteome</keyword>
<protein>
    <recommendedName>
        <fullName evidence="2">Phosphatidic acid phosphatase type 2/haloperoxidase domain-containing protein</fullName>
    </recommendedName>
</protein>
<accession>A0A401RQ08</accession>
<dbReference type="SMART" id="SM00014">
    <property type="entry name" value="acidPPc"/>
    <property type="match status" value="1"/>
</dbReference>
<dbReference type="InterPro" id="IPR000326">
    <property type="entry name" value="PAP2/HPO"/>
</dbReference>
<gene>
    <name evidence="3" type="ORF">chiPu_0018845</name>
</gene>
<proteinExistence type="predicted"/>
<evidence type="ECO:0000256" key="1">
    <source>
        <dbReference type="SAM" id="Phobius"/>
    </source>
</evidence>
<dbReference type="GO" id="GO:0006670">
    <property type="term" value="P:sphingosine metabolic process"/>
    <property type="evidence" value="ECO:0007669"/>
    <property type="project" value="TreeGrafter"/>
</dbReference>
<dbReference type="Pfam" id="PF01569">
    <property type="entry name" value="PAP2"/>
    <property type="match status" value="1"/>
</dbReference>
<comment type="caution">
    <text evidence="3">The sequence shown here is derived from an EMBL/GenBank/DDBJ whole genome shotgun (WGS) entry which is preliminary data.</text>
</comment>
<organism evidence="3 4">
    <name type="scientific">Chiloscyllium punctatum</name>
    <name type="common">Brownbanded bambooshark</name>
    <name type="synonym">Hemiscyllium punctatum</name>
    <dbReference type="NCBI Taxonomy" id="137246"/>
    <lineage>
        <taxon>Eukaryota</taxon>
        <taxon>Metazoa</taxon>
        <taxon>Chordata</taxon>
        <taxon>Craniata</taxon>
        <taxon>Vertebrata</taxon>
        <taxon>Chondrichthyes</taxon>
        <taxon>Elasmobranchii</taxon>
        <taxon>Galeomorphii</taxon>
        <taxon>Galeoidea</taxon>
        <taxon>Orectolobiformes</taxon>
        <taxon>Hemiscylliidae</taxon>
        <taxon>Chiloscyllium</taxon>
    </lineage>
</organism>
<feature type="transmembrane region" description="Helical" evidence="1">
    <location>
        <begin position="215"/>
        <end position="236"/>
    </location>
</feature>
<reference evidence="3 4" key="1">
    <citation type="journal article" date="2018" name="Nat. Ecol. Evol.">
        <title>Shark genomes provide insights into elasmobranch evolution and the origin of vertebrates.</title>
        <authorList>
            <person name="Hara Y"/>
            <person name="Yamaguchi K"/>
            <person name="Onimaru K"/>
            <person name="Kadota M"/>
            <person name="Koyanagi M"/>
            <person name="Keeley SD"/>
            <person name="Tatsumi K"/>
            <person name="Tanaka K"/>
            <person name="Motone F"/>
            <person name="Kageyama Y"/>
            <person name="Nozu R"/>
            <person name="Adachi N"/>
            <person name="Nishimura O"/>
            <person name="Nakagawa R"/>
            <person name="Tanegashima C"/>
            <person name="Kiyatake I"/>
            <person name="Matsumoto R"/>
            <person name="Murakumo K"/>
            <person name="Nishida K"/>
            <person name="Terakita A"/>
            <person name="Kuratani S"/>
            <person name="Sato K"/>
            <person name="Hyodo S Kuraku.S."/>
        </authorList>
    </citation>
    <scope>NUCLEOTIDE SEQUENCE [LARGE SCALE GENOMIC DNA]</scope>
</reference>
<dbReference type="AlphaFoldDB" id="A0A401RQ08"/>
<dbReference type="Gene3D" id="1.20.144.10">
    <property type="entry name" value="Phosphatidic acid phosphatase type 2/haloperoxidase"/>
    <property type="match status" value="1"/>
</dbReference>
<dbReference type="OrthoDB" id="301434at2759"/>
<name>A0A401RQ08_CHIPU</name>
<keyword evidence="1" id="KW-0472">Membrane</keyword>
<dbReference type="EMBL" id="BEZZ01001718">
    <property type="protein sequence ID" value="GCC20267.1"/>
    <property type="molecule type" value="Genomic_DNA"/>
</dbReference>
<dbReference type="OMA" id="RMVMKAV"/>
<feature type="domain" description="Phosphatidic acid phosphatase type 2/haloperoxidase" evidence="2">
    <location>
        <begin position="119"/>
        <end position="233"/>
    </location>
</feature>
<feature type="transmembrane region" description="Helical" evidence="1">
    <location>
        <begin position="85"/>
        <end position="113"/>
    </location>
</feature>
<feature type="transmembrane region" description="Helical" evidence="1">
    <location>
        <begin position="373"/>
        <end position="394"/>
    </location>
</feature>
<dbReference type="PANTHER" id="PTHR14969:SF14">
    <property type="entry name" value="SPHINGOSINE-1-PHOSPHATE PHOSPHATASE 2"/>
    <property type="match status" value="1"/>
</dbReference>
<sequence length="396" mass="44096">MAGLVNRLRGPELVAQFQKLCGLSLFPEEKPTRRHFTEIGRQAEPDSTDRVHTAAWSGNHTNDVHNGTVPGAPVPQKKYKIENYFLYYLFLFAATLGQEVFYITFLPFCFWNIDPYVARRVINIWAVVMYIGQASKDVLRWPRPPSPPVVKLEVRVDAEYGMPSTHAMAATAIPFTFLLATMNRYKYPFELGLLLALAICTLVSLSRIYTGMHTVLDVLCGIAITAVLVAVSYPFWDALESFQMRNSFAPVLALLLSFLVSIYYPELDHWSTARGDTTNIVSAGGGAALATWINHQWSLLPEPSSAPPYDIPTLSAPLICRMGARFAIGIVIVFIARQLIKSVALTLVCRLAGVSPRDREARKLLRVEVPYKYITYSCLGVVGLAVCPAVHHYLAL</sequence>
<keyword evidence="1" id="KW-1133">Transmembrane helix</keyword>
<dbReference type="InterPro" id="IPR036938">
    <property type="entry name" value="PAP2/HPO_sf"/>
</dbReference>
<keyword evidence="1" id="KW-0812">Transmembrane</keyword>